<comment type="subcellular location">
    <subcellularLocation>
        <location evidence="1 9">Cell inner membrane</location>
        <topology evidence="1 9">Multi-pass membrane protein</topology>
    </subcellularLocation>
</comment>
<keyword evidence="2 9" id="KW-0813">Transport</keyword>
<reference evidence="11" key="1">
    <citation type="submission" date="2021-04" db="EMBL/GenBank/DDBJ databases">
        <authorList>
            <person name="Yoon J."/>
        </authorList>
    </citation>
    <scope>NUCLEOTIDE SEQUENCE</scope>
    <source>
        <strain evidence="11">KMU-90</strain>
    </source>
</reference>
<dbReference type="PANTHER" id="PTHR35011">
    <property type="entry name" value="2,3-DIKETO-L-GULONATE TRAP TRANSPORTER SMALL PERMEASE PROTEIN YIAM"/>
    <property type="match status" value="1"/>
</dbReference>
<keyword evidence="7 9" id="KW-0472">Membrane</keyword>
<protein>
    <recommendedName>
        <fullName evidence="9">TRAP transporter small permease protein</fullName>
    </recommendedName>
</protein>
<gene>
    <name evidence="11" type="ORF">KB874_21780</name>
</gene>
<comment type="similarity">
    <text evidence="8 9">Belongs to the TRAP transporter small permease family.</text>
</comment>
<feature type="transmembrane region" description="Helical" evidence="9">
    <location>
        <begin position="139"/>
        <end position="160"/>
    </location>
</feature>
<feature type="transmembrane region" description="Helical" evidence="9">
    <location>
        <begin position="12"/>
        <end position="38"/>
    </location>
</feature>
<comment type="function">
    <text evidence="9">Part of the tripartite ATP-independent periplasmic (TRAP) transport system.</text>
</comment>
<organism evidence="11 12">
    <name type="scientific">Thetidibacter halocola</name>
    <dbReference type="NCBI Taxonomy" id="2827239"/>
    <lineage>
        <taxon>Bacteria</taxon>
        <taxon>Pseudomonadati</taxon>
        <taxon>Pseudomonadota</taxon>
        <taxon>Alphaproteobacteria</taxon>
        <taxon>Rhodobacterales</taxon>
        <taxon>Roseobacteraceae</taxon>
        <taxon>Thetidibacter</taxon>
    </lineage>
</organism>
<keyword evidence="12" id="KW-1185">Reference proteome</keyword>
<keyword evidence="6 9" id="KW-1133">Transmembrane helix</keyword>
<dbReference type="EMBL" id="JAGTUU010000011">
    <property type="protein sequence ID" value="MBS0126715.1"/>
    <property type="molecule type" value="Genomic_DNA"/>
</dbReference>
<evidence type="ECO:0000313" key="12">
    <source>
        <dbReference type="Proteomes" id="UP000681356"/>
    </source>
</evidence>
<sequence>MELTILDRLRRLNRIIAILVGVLLLGCAAFVLADIVLRQVGSSFGGTDEISGYVMAIATSWGMAYALTELGHVRIDILRSRAAQRGRAVFDLVAMLALSGTITLIAIKGWPVLARSLANSSRANTPLETPLAMVQAPWLAGWIWFALTSWVVFTVALVLIARGKFSEADAVAGTYGELDALK</sequence>
<dbReference type="InterPro" id="IPR007387">
    <property type="entry name" value="TRAP_DctQ"/>
</dbReference>
<evidence type="ECO:0000256" key="3">
    <source>
        <dbReference type="ARBA" id="ARBA00022475"/>
    </source>
</evidence>
<proteinExistence type="inferred from homology"/>
<evidence type="ECO:0000256" key="6">
    <source>
        <dbReference type="ARBA" id="ARBA00022989"/>
    </source>
</evidence>
<accession>A0A8J7WFI3</accession>
<keyword evidence="5 9" id="KW-0812">Transmembrane</keyword>
<dbReference type="InterPro" id="IPR055348">
    <property type="entry name" value="DctQ"/>
</dbReference>
<evidence type="ECO:0000256" key="8">
    <source>
        <dbReference type="ARBA" id="ARBA00038436"/>
    </source>
</evidence>
<evidence type="ECO:0000256" key="2">
    <source>
        <dbReference type="ARBA" id="ARBA00022448"/>
    </source>
</evidence>
<evidence type="ECO:0000256" key="5">
    <source>
        <dbReference type="ARBA" id="ARBA00022692"/>
    </source>
</evidence>
<dbReference type="GO" id="GO:0005886">
    <property type="term" value="C:plasma membrane"/>
    <property type="evidence" value="ECO:0007669"/>
    <property type="project" value="UniProtKB-SubCell"/>
</dbReference>
<evidence type="ECO:0000256" key="9">
    <source>
        <dbReference type="RuleBase" id="RU369079"/>
    </source>
</evidence>
<comment type="caution">
    <text evidence="11">The sequence shown here is derived from an EMBL/GenBank/DDBJ whole genome shotgun (WGS) entry which is preliminary data.</text>
</comment>
<dbReference type="AlphaFoldDB" id="A0A8J7WFI3"/>
<feature type="domain" description="Tripartite ATP-independent periplasmic transporters DctQ component" evidence="10">
    <location>
        <begin position="29"/>
        <end position="149"/>
    </location>
</feature>
<evidence type="ECO:0000256" key="7">
    <source>
        <dbReference type="ARBA" id="ARBA00023136"/>
    </source>
</evidence>
<name>A0A8J7WFI3_9RHOB</name>
<keyword evidence="4 9" id="KW-0997">Cell inner membrane</keyword>
<evidence type="ECO:0000259" key="10">
    <source>
        <dbReference type="Pfam" id="PF04290"/>
    </source>
</evidence>
<feature type="transmembrane region" description="Helical" evidence="9">
    <location>
        <begin position="50"/>
        <end position="67"/>
    </location>
</feature>
<keyword evidence="3" id="KW-1003">Cell membrane</keyword>
<dbReference type="GO" id="GO:0022857">
    <property type="term" value="F:transmembrane transporter activity"/>
    <property type="evidence" value="ECO:0007669"/>
    <property type="project" value="UniProtKB-UniRule"/>
</dbReference>
<dbReference type="Proteomes" id="UP000681356">
    <property type="component" value="Unassembled WGS sequence"/>
</dbReference>
<dbReference type="RefSeq" id="WP_212538673.1">
    <property type="nucleotide sequence ID" value="NZ_JAGTUU010000011.1"/>
</dbReference>
<evidence type="ECO:0000313" key="11">
    <source>
        <dbReference type="EMBL" id="MBS0126715.1"/>
    </source>
</evidence>
<evidence type="ECO:0000256" key="1">
    <source>
        <dbReference type="ARBA" id="ARBA00004429"/>
    </source>
</evidence>
<dbReference type="Pfam" id="PF04290">
    <property type="entry name" value="DctQ"/>
    <property type="match status" value="1"/>
</dbReference>
<feature type="transmembrane region" description="Helical" evidence="9">
    <location>
        <begin position="88"/>
        <end position="107"/>
    </location>
</feature>
<evidence type="ECO:0000256" key="4">
    <source>
        <dbReference type="ARBA" id="ARBA00022519"/>
    </source>
</evidence>
<comment type="subunit">
    <text evidence="9">The complex comprises the extracytoplasmic solute receptor protein and the two transmembrane proteins.</text>
</comment>